<keyword evidence="3" id="KW-1185">Reference proteome</keyword>
<keyword evidence="1" id="KW-0472">Membrane</keyword>
<proteinExistence type="predicted"/>
<feature type="transmembrane region" description="Helical" evidence="1">
    <location>
        <begin position="40"/>
        <end position="57"/>
    </location>
</feature>
<protein>
    <recommendedName>
        <fullName evidence="4">2TM domain-containing protein</fullName>
    </recommendedName>
</protein>
<organism evidence="2 3">
    <name type="scientific">Winogradskyella maritima</name>
    <dbReference type="NCBI Taxonomy" id="1517766"/>
    <lineage>
        <taxon>Bacteria</taxon>
        <taxon>Pseudomonadati</taxon>
        <taxon>Bacteroidota</taxon>
        <taxon>Flavobacteriia</taxon>
        <taxon>Flavobacteriales</taxon>
        <taxon>Flavobacteriaceae</taxon>
        <taxon>Winogradskyella</taxon>
    </lineage>
</organism>
<keyword evidence="1" id="KW-0812">Transmembrane</keyword>
<dbReference type="RefSeq" id="WP_386097392.1">
    <property type="nucleotide sequence ID" value="NZ_JBHSAT010000004.1"/>
</dbReference>
<dbReference type="Proteomes" id="UP001595812">
    <property type="component" value="Unassembled WGS sequence"/>
</dbReference>
<evidence type="ECO:0000313" key="3">
    <source>
        <dbReference type="Proteomes" id="UP001595812"/>
    </source>
</evidence>
<sequence>MKATSWKTIKERAKKRKIWIAFGNTLFIAGFLSFSNHPDWGIWCSAVGFVITAVSLVK</sequence>
<gene>
    <name evidence="2" type="ORF">ACFOSX_04385</name>
</gene>
<reference evidence="3" key="1">
    <citation type="journal article" date="2019" name="Int. J. Syst. Evol. Microbiol.">
        <title>The Global Catalogue of Microorganisms (GCM) 10K type strain sequencing project: providing services to taxonomists for standard genome sequencing and annotation.</title>
        <authorList>
            <consortium name="The Broad Institute Genomics Platform"/>
            <consortium name="The Broad Institute Genome Sequencing Center for Infectious Disease"/>
            <person name="Wu L."/>
            <person name="Ma J."/>
        </authorList>
    </citation>
    <scope>NUCLEOTIDE SEQUENCE [LARGE SCALE GENOMIC DNA]</scope>
    <source>
        <strain evidence="3">CECT 8979</strain>
    </source>
</reference>
<name>A0ABV8AIJ4_9FLAO</name>
<comment type="caution">
    <text evidence="2">The sequence shown here is derived from an EMBL/GenBank/DDBJ whole genome shotgun (WGS) entry which is preliminary data.</text>
</comment>
<evidence type="ECO:0000256" key="1">
    <source>
        <dbReference type="SAM" id="Phobius"/>
    </source>
</evidence>
<dbReference type="EMBL" id="JBHSAT010000004">
    <property type="protein sequence ID" value="MFC3876462.1"/>
    <property type="molecule type" value="Genomic_DNA"/>
</dbReference>
<keyword evidence="1" id="KW-1133">Transmembrane helix</keyword>
<evidence type="ECO:0008006" key="4">
    <source>
        <dbReference type="Google" id="ProtNLM"/>
    </source>
</evidence>
<feature type="transmembrane region" description="Helical" evidence="1">
    <location>
        <begin position="18"/>
        <end position="34"/>
    </location>
</feature>
<accession>A0ABV8AIJ4</accession>
<evidence type="ECO:0000313" key="2">
    <source>
        <dbReference type="EMBL" id="MFC3876462.1"/>
    </source>
</evidence>